<sequence length="230" mass="26519">MSTTKLYVISNPHDDIYGEQHKGTETAVAVSASLNRCYTSFFQALTASTGQQLTTGEKCQIMDGLQPIKLRRRQYFLQEGDVCRRLGFIIQGAVRTYAVNHKGQESILYFNTESNWLGDLESFRTSQASRYHIEALEHTELLTASHHHIASLSIAIPAFRQFLEQEYYVRLAFNQCRVHMALSMNAEERYLDLLKNQPEYAKRFSQNTIASYLGIKPETLSRIRRNWQGR</sequence>
<evidence type="ECO:0000313" key="3">
    <source>
        <dbReference type="Proteomes" id="UP000830198"/>
    </source>
</evidence>
<reference evidence="2 3" key="1">
    <citation type="submission" date="2022-04" db="EMBL/GenBank/DDBJ databases">
        <title>The arsenic-methylating capacity of Chitinophaga filiformis YT5 during chitin decomposition.</title>
        <authorList>
            <person name="Chen G."/>
            <person name="Liang Y."/>
        </authorList>
    </citation>
    <scope>NUCLEOTIDE SEQUENCE [LARGE SCALE GENOMIC DNA]</scope>
    <source>
        <strain evidence="2 3">YT5</strain>
    </source>
</reference>
<dbReference type="SUPFAM" id="SSF51206">
    <property type="entry name" value="cAMP-binding domain-like"/>
    <property type="match status" value="1"/>
</dbReference>
<proteinExistence type="predicted"/>
<dbReference type="PROSITE" id="PS50042">
    <property type="entry name" value="CNMP_BINDING_3"/>
    <property type="match status" value="1"/>
</dbReference>
<dbReference type="InterPro" id="IPR014710">
    <property type="entry name" value="RmlC-like_jellyroll"/>
</dbReference>
<name>A0ABY4HUR5_CHIFI</name>
<accession>A0ABY4HUR5</accession>
<dbReference type="CDD" id="cd00038">
    <property type="entry name" value="CAP_ED"/>
    <property type="match status" value="1"/>
</dbReference>
<dbReference type="EMBL" id="CP095855">
    <property type="protein sequence ID" value="UPK67345.1"/>
    <property type="molecule type" value="Genomic_DNA"/>
</dbReference>
<evidence type="ECO:0000259" key="1">
    <source>
        <dbReference type="PROSITE" id="PS50042"/>
    </source>
</evidence>
<dbReference type="Pfam" id="PF00027">
    <property type="entry name" value="cNMP_binding"/>
    <property type="match status" value="1"/>
</dbReference>
<protein>
    <submittedName>
        <fullName evidence="2">Crp/Fnr family transcriptional regulator</fullName>
    </submittedName>
</protein>
<dbReference type="Gene3D" id="2.60.120.10">
    <property type="entry name" value="Jelly Rolls"/>
    <property type="match status" value="1"/>
</dbReference>
<dbReference type="RefSeq" id="WP_247809664.1">
    <property type="nucleotide sequence ID" value="NZ_CP095855.1"/>
</dbReference>
<evidence type="ECO:0000313" key="2">
    <source>
        <dbReference type="EMBL" id="UPK67345.1"/>
    </source>
</evidence>
<keyword evidence="3" id="KW-1185">Reference proteome</keyword>
<dbReference type="InterPro" id="IPR018490">
    <property type="entry name" value="cNMP-bd_dom_sf"/>
</dbReference>
<gene>
    <name evidence="2" type="ORF">MYF79_20605</name>
</gene>
<feature type="domain" description="Cyclic nucleotide-binding" evidence="1">
    <location>
        <begin position="49"/>
        <end position="120"/>
    </location>
</feature>
<organism evidence="2 3">
    <name type="scientific">Chitinophaga filiformis</name>
    <name type="common">Myxococcus filiformis</name>
    <name type="synonym">Flexibacter filiformis</name>
    <dbReference type="NCBI Taxonomy" id="104663"/>
    <lineage>
        <taxon>Bacteria</taxon>
        <taxon>Pseudomonadati</taxon>
        <taxon>Bacteroidota</taxon>
        <taxon>Chitinophagia</taxon>
        <taxon>Chitinophagales</taxon>
        <taxon>Chitinophagaceae</taxon>
        <taxon>Chitinophaga</taxon>
    </lineage>
</organism>
<dbReference type="InterPro" id="IPR000595">
    <property type="entry name" value="cNMP-bd_dom"/>
</dbReference>
<dbReference type="Proteomes" id="UP000830198">
    <property type="component" value="Chromosome"/>
</dbReference>